<feature type="region of interest" description="Disordered" evidence="1">
    <location>
        <begin position="26"/>
        <end position="53"/>
    </location>
</feature>
<dbReference type="Proteomes" id="UP000240883">
    <property type="component" value="Unassembled WGS sequence"/>
</dbReference>
<proteinExistence type="predicted"/>
<name>A0A2T2PBG0_CORCC</name>
<accession>A0A2T2PBG0</accession>
<sequence length="222" mass="23318">MSPGTIIARALVLAGLQRGNVLTHGARARPLPAPTTPDGSQGHECLSSPAPREPHPPSLFFSFLPPPPASPVVPSAPPNHIDLLCASNAGLTVCSGGLVTAASSVDSRQPLPRYHRRPCCFLHFCFNTPTAFFFPFALAFRSLLHPPPSNALRLPPTAHRLPPSLTHNYLPTLHPPTRAASSSLAACAGHDADSRPCLQFALLASVAAASQPTSLEHLTAVP</sequence>
<dbReference type="EMBL" id="KZ678128">
    <property type="protein sequence ID" value="PSN74974.1"/>
    <property type="molecule type" value="Genomic_DNA"/>
</dbReference>
<gene>
    <name evidence="2" type="ORF">BS50DRAFT_567726</name>
</gene>
<organism evidence="2 3">
    <name type="scientific">Corynespora cassiicola Philippines</name>
    <dbReference type="NCBI Taxonomy" id="1448308"/>
    <lineage>
        <taxon>Eukaryota</taxon>
        <taxon>Fungi</taxon>
        <taxon>Dikarya</taxon>
        <taxon>Ascomycota</taxon>
        <taxon>Pezizomycotina</taxon>
        <taxon>Dothideomycetes</taxon>
        <taxon>Pleosporomycetidae</taxon>
        <taxon>Pleosporales</taxon>
        <taxon>Corynesporascaceae</taxon>
        <taxon>Corynespora</taxon>
    </lineage>
</organism>
<protein>
    <submittedName>
        <fullName evidence="2">Uncharacterized protein</fullName>
    </submittedName>
</protein>
<evidence type="ECO:0000313" key="3">
    <source>
        <dbReference type="Proteomes" id="UP000240883"/>
    </source>
</evidence>
<dbReference type="AlphaFoldDB" id="A0A2T2PBG0"/>
<keyword evidence="3" id="KW-1185">Reference proteome</keyword>
<reference evidence="2 3" key="1">
    <citation type="journal article" date="2018" name="Front. Microbiol.">
        <title>Genome-Wide Analysis of Corynespora cassiicola Leaf Fall Disease Putative Effectors.</title>
        <authorList>
            <person name="Lopez D."/>
            <person name="Ribeiro S."/>
            <person name="Label P."/>
            <person name="Fumanal B."/>
            <person name="Venisse J.S."/>
            <person name="Kohler A."/>
            <person name="de Oliveira R.R."/>
            <person name="Labutti K."/>
            <person name="Lipzen A."/>
            <person name="Lail K."/>
            <person name="Bauer D."/>
            <person name="Ohm R.A."/>
            <person name="Barry K.W."/>
            <person name="Spatafora J."/>
            <person name="Grigoriev I.V."/>
            <person name="Martin F.M."/>
            <person name="Pujade-Renaud V."/>
        </authorList>
    </citation>
    <scope>NUCLEOTIDE SEQUENCE [LARGE SCALE GENOMIC DNA]</scope>
    <source>
        <strain evidence="2 3">Philippines</strain>
    </source>
</reference>
<evidence type="ECO:0000313" key="2">
    <source>
        <dbReference type="EMBL" id="PSN74974.1"/>
    </source>
</evidence>
<evidence type="ECO:0000256" key="1">
    <source>
        <dbReference type="SAM" id="MobiDB-lite"/>
    </source>
</evidence>